<name>A0A6A6CNB7_ZASCE</name>
<reference evidence="1" key="1">
    <citation type="journal article" date="2020" name="Stud. Mycol.">
        <title>101 Dothideomycetes genomes: a test case for predicting lifestyles and emergence of pathogens.</title>
        <authorList>
            <person name="Haridas S."/>
            <person name="Albert R."/>
            <person name="Binder M."/>
            <person name="Bloem J."/>
            <person name="Labutti K."/>
            <person name="Salamov A."/>
            <person name="Andreopoulos B."/>
            <person name="Baker S."/>
            <person name="Barry K."/>
            <person name="Bills G."/>
            <person name="Bluhm B."/>
            <person name="Cannon C."/>
            <person name="Castanera R."/>
            <person name="Culley D."/>
            <person name="Daum C."/>
            <person name="Ezra D."/>
            <person name="Gonzalez J."/>
            <person name="Henrissat B."/>
            <person name="Kuo A."/>
            <person name="Liang C."/>
            <person name="Lipzen A."/>
            <person name="Lutzoni F."/>
            <person name="Magnuson J."/>
            <person name="Mondo S."/>
            <person name="Nolan M."/>
            <person name="Ohm R."/>
            <person name="Pangilinan J."/>
            <person name="Park H.-J."/>
            <person name="Ramirez L."/>
            <person name="Alfaro M."/>
            <person name="Sun H."/>
            <person name="Tritt A."/>
            <person name="Yoshinaga Y."/>
            <person name="Zwiers L.-H."/>
            <person name="Turgeon B."/>
            <person name="Goodwin S."/>
            <person name="Spatafora J."/>
            <person name="Crous P."/>
            <person name="Grigoriev I."/>
        </authorList>
    </citation>
    <scope>NUCLEOTIDE SEQUENCE</scope>
    <source>
        <strain evidence="1">ATCC 36951</strain>
    </source>
</reference>
<dbReference type="RefSeq" id="XP_033669022.1">
    <property type="nucleotide sequence ID" value="XM_033805922.1"/>
</dbReference>
<sequence>MDAFDQTQHIAQHIASSSRVVVAPHSRGARLLLENPDDSDLIDFEEDDDVQQLEPVPEILTSDDLEPIQTPWSPLGVGEHEFSNMHTTPGYSPETSPTPWTGTGTFQFSYDITPSSTTWEDFMRGFWQQALAHELPERISVEGRGRPLLTVWISAKVVEEERGLFGGRKRKERVVVLEREGWREGVRRVLEGGVREVWVRYCLMDGEGRVGVEGREREREVGRRRLGQGEGEGSRARAM</sequence>
<gene>
    <name evidence="1" type="ORF">M409DRAFT_21579</name>
</gene>
<evidence type="ECO:0000313" key="2">
    <source>
        <dbReference type="Proteomes" id="UP000799537"/>
    </source>
</evidence>
<protein>
    <submittedName>
        <fullName evidence="1">Uncharacterized protein</fullName>
    </submittedName>
</protein>
<accession>A0A6A6CNB7</accession>
<dbReference type="AlphaFoldDB" id="A0A6A6CNB7"/>
<organism evidence="1 2">
    <name type="scientific">Zasmidium cellare ATCC 36951</name>
    <dbReference type="NCBI Taxonomy" id="1080233"/>
    <lineage>
        <taxon>Eukaryota</taxon>
        <taxon>Fungi</taxon>
        <taxon>Dikarya</taxon>
        <taxon>Ascomycota</taxon>
        <taxon>Pezizomycotina</taxon>
        <taxon>Dothideomycetes</taxon>
        <taxon>Dothideomycetidae</taxon>
        <taxon>Mycosphaerellales</taxon>
        <taxon>Mycosphaerellaceae</taxon>
        <taxon>Zasmidium</taxon>
    </lineage>
</organism>
<proteinExistence type="predicted"/>
<evidence type="ECO:0000313" key="1">
    <source>
        <dbReference type="EMBL" id="KAF2168133.1"/>
    </source>
</evidence>
<keyword evidence="2" id="KW-1185">Reference proteome</keyword>
<dbReference type="Proteomes" id="UP000799537">
    <property type="component" value="Unassembled WGS sequence"/>
</dbReference>
<dbReference type="EMBL" id="ML993591">
    <property type="protein sequence ID" value="KAF2168133.1"/>
    <property type="molecule type" value="Genomic_DNA"/>
</dbReference>
<dbReference type="GeneID" id="54559194"/>